<name>A0A9J7ATF0_9PROT</name>
<dbReference type="SUPFAM" id="SSF140736">
    <property type="entry name" value="Rv1873-like"/>
    <property type="match status" value="1"/>
</dbReference>
<proteinExistence type="predicted"/>
<dbReference type="KEGG" id="naci:NUH88_02690"/>
<protein>
    <submittedName>
        <fullName evidence="1">DUF1810 domain-containing protein</fullName>
    </submittedName>
</protein>
<accession>A0A9J7ATF0</accession>
<dbReference type="Pfam" id="PF08837">
    <property type="entry name" value="DUF1810"/>
    <property type="match status" value="1"/>
</dbReference>
<sequence>MTDEDLRKFVEAQERDYERALGELRAGRKTSHWIWFVLPQLAELGRSQRAVHYGITGLDQARRYLADPVLGPRLRACVEAMLSHSGLSAFEILGSPDDMKLCSCLTLFEAAAGEGADRMLFARALDRFYDGARDRATRDLIAGEL</sequence>
<evidence type="ECO:0000313" key="1">
    <source>
        <dbReference type="EMBL" id="UUX50608.1"/>
    </source>
</evidence>
<dbReference type="PIRSF" id="PIRSF008546">
    <property type="entry name" value="UCP008546"/>
    <property type="match status" value="1"/>
</dbReference>
<gene>
    <name evidence="1" type="ORF">NUH88_02690</name>
</gene>
<dbReference type="AlphaFoldDB" id="A0A9J7ATF0"/>
<dbReference type="EMBL" id="CP102480">
    <property type="protein sequence ID" value="UUX50608.1"/>
    <property type="molecule type" value="Genomic_DNA"/>
</dbReference>
<dbReference type="Proteomes" id="UP001060336">
    <property type="component" value="Chromosome"/>
</dbReference>
<keyword evidence="2" id="KW-1185">Reference proteome</keyword>
<dbReference type="RefSeq" id="WP_257769803.1">
    <property type="nucleotide sequence ID" value="NZ_CP102480.1"/>
</dbReference>
<dbReference type="InterPro" id="IPR036287">
    <property type="entry name" value="Rv1873-like_sf"/>
</dbReference>
<organism evidence="1 2">
    <name type="scientific">Nisaea acidiphila</name>
    <dbReference type="NCBI Taxonomy" id="1862145"/>
    <lineage>
        <taxon>Bacteria</taxon>
        <taxon>Pseudomonadati</taxon>
        <taxon>Pseudomonadota</taxon>
        <taxon>Alphaproteobacteria</taxon>
        <taxon>Rhodospirillales</taxon>
        <taxon>Thalassobaculaceae</taxon>
        <taxon>Nisaea</taxon>
    </lineage>
</organism>
<reference evidence="1" key="1">
    <citation type="submission" date="2022-08" db="EMBL/GenBank/DDBJ databases">
        <title>Nisaea acidiphila sp. nov., isolated from a marine algal debris and emended description of the genus Nisaea Urios et al. 2008.</title>
        <authorList>
            <person name="Kwon K."/>
        </authorList>
    </citation>
    <scope>NUCLEOTIDE SEQUENCE</scope>
    <source>
        <strain evidence="1">MEBiC11861</strain>
    </source>
</reference>
<evidence type="ECO:0000313" key="2">
    <source>
        <dbReference type="Proteomes" id="UP001060336"/>
    </source>
</evidence>
<dbReference type="InterPro" id="IPR014937">
    <property type="entry name" value="DUF1810"/>
</dbReference>
<dbReference type="Gene3D" id="1.25.40.380">
    <property type="entry name" value="Protein of unknown function DUF1810"/>
    <property type="match status" value="1"/>
</dbReference>